<dbReference type="RefSeq" id="XP_016644826.1">
    <property type="nucleotide sequence ID" value="XM_016785450.1"/>
</dbReference>
<sequence length="438" mass="49343">MNPTIWKEFDTSCETVHRIVDEIVAEFLLSLDHKALHESGEERYEKQDRNDDDPEPNNCKKYVFLEELAKETRNLIELRDETLNVLVAGRDGLAIKHRPFRSGSTARYLGQRADGGHQDVYASGLQFRETPARRTQTRICHEAAAQTGSPQCSPELASLSTTMCTPCIDSHPSLAKTATSSVRTSETIQAFGPDGATSRKLQFIQPPYHPLIGAKFRVLETTQENFKYAEAALNKSAMDAGYRLCIFRKYPNSTDPSRVTFCCSKGGAYKPSRGREVNEDDPPKKKRKTSTKKTSCPFQIALRRVCTAWVVEGIRGHEAHNHPMVDASAIPEYRTAIVKSREEQIIRFGNEKRPPREILEFLRDEDEAFKKVNAQDISNFLAAYRRQANATDEDTRDKDSGDGARDGNARDEGARNQDMRDEETQENKEVADPPKEGA</sequence>
<gene>
    <name evidence="2" type="ORF">SAPIO_CDS2425</name>
</gene>
<dbReference type="EMBL" id="JOWA01000086">
    <property type="protein sequence ID" value="KEZ45027.1"/>
    <property type="molecule type" value="Genomic_DNA"/>
</dbReference>
<comment type="caution">
    <text evidence="2">The sequence shown here is derived from an EMBL/GenBank/DDBJ whole genome shotgun (WGS) entry which is preliminary data.</text>
</comment>
<evidence type="ECO:0000313" key="3">
    <source>
        <dbReference type="Proteomes" id="UP000028545"/>
    </source>
</evidence>
<evidence type="ECO:0000313" key="2">
    <source>
        <dbReference type="EMBL" id="KEZ45027.1"/>
    </source>
</evidence>
<dbReference type="Proteomes" id="UP000028545">
    <property type="component" value="Unassembled WGS sequence"/>
</dbReference>
<feature type="region of interest" description="Disordered" evidence="1">
    <location>
        <begin position="389"/>
        <end position="438"/>
    </location>
</feature>
<evidence type="ECO:0000256" key="1">
    <source>
        <dbReference type="SAM" id="MobiDB-lite"/>
    </source>
</evidence>
<dbReference type="HOGENOM" id="CLU_625781_0_0_1"/>
<name>A0A084GCG5_PSEDA</name>
<dbReference type="GeneID" id="27721497"/>
<keyword evidence="3" id="KW-1185">Reference proteome</keyword>
<dbReference type="PANTHER" id="PTHR47718">
    <property type="entry name" value="OS01G0519700 PROTEIN"/>
    <property type="match status" value="1"/>
</dbReference>
<dbReference type="VEuPathDB" id="FungiDB:SAPIO_CDS2425"/>
<dbReference type="PANTHER" id="PTHR47718:SF3">
    <property type="entry name" value="PROTEIN FAR1-RELATED SEQUENCE 5-LIKE"/>
    <property type="match status" value="1"/>
</dbReference>
<feature type="compositionally biased region" description="Basic and acidic residues" evidence="1">
    <location>
        <begin position="425"/>
        <end position="438"/>
    </location>
</feature>
<evidence type="ECO:0008006" key="4">
    <source>
        <dbReference type="Google" id="ProtNLM"/>
    </source>
</evidence>
<accession>A0A084GCG5</accession>
<dbReference type="AlphaFoldDB" id="A0A084GCG5"/>
<organism evidence="2 3">
    <name type="scientific">Pseudallescheria apiosperma</name>
    <name type="common">Scedosporium apiospermum</name>
    <dbReference type="NCBI Taxonomy" id="563466"/>
    <lineage>
        <taxon>Eukaryota</taxon>
        <taxon>Fungi</taxon>
        <taxon>Dikarya</taxon>
        <taxon>Ascomycota</taxon>
        <taxon>Pezizomycotina</taxon>
        <taxon>Sordariomycetes</taxon>
        <taxon>Hypocreomycetidae</taxon>
        <taxon>Microascales</taxon>
        <taxon>Microascaceae</taxon>
        <taxon>Scedosporium</taxon>
    </lineage>
</organism>
<feature type="compositionally biased region" description="Basic and acidic residues" evidence="1">
    <location>
        <begin position="273"/>
        <end position="283"/>
    </location>
</feature>
<feature type="compositionally biased region" description="Basic and acidic residues" evidence="1">
    <location>
        <begin position="393"/>
        <end position="419"/>
    </location>
</feature>
<dbReference type="KEGG" id="sapo:SAPIO_CDS2425"/>
<protein>
    <recommendedName>
        <fullName evidence="4">FAR1 domain-containing protein</fullName>
    </recommendedName>
</protein>
<proteinExistence type="predicted"/>
<feature type="region of interest" description="Disordered" evidence="1">
    <location>
        <begin position="271"/>
        <end position="293"/>
    </location>
</feature>
<reference evidence="2 3" key="1">
    <citation type="journal article" date="2014" name="Genome Announc.">
        <title>Draft genome sequence of the pathogenic fungus Scedosporium apiospermum.</title>
        <authorList>
            <person name="Vandeputte P."/>
            <person name="Ghamrawi S."/>
            <person name="Rechenmann M."/>
            <person name="Iltis A."/>
            <person name="Giraud S."/>
            <person name="Fleury M."/>
            <person name="Thornton C."/>
            <person name="Delhaes L."/>
            <person name="Meyer W."/>
            <person name="Papon N."/>
            <person name="Bouchara J.P."/>
        </authorList>
    </citation>
    <scope>NUCLEOTIDE SEQUENCE [LARGE SCALE GENOMIC DNA]</scope>
    <source>
        <strain evidence="2 3">IHEM 14462</strain>
    </source>
</reference>